<dbReference type="Proteomes" id="UP000308121">
    <property type="component" value="Unassembled WGS sequence"/>
</dbReference>
<proteinExistence type="predicted"/>
<feature type="transmembrane region" description="Helical" evidence="1">
    <location>
        <begin position="158"/>
        <end position="180"/>
    </location>
</feature>
<feature type="transmembrane region" description="Helical" evidence="1">
    <location>
        <begin position="192"/>
        <end position="215"/>
    </location>
</feature>
<keyword evidence="1" id="KW-1133">Transmembrane helix</keyword>
<sequence length="531" mass="54568">MAPTDGRTPVPGARSIRRYTAQVARRRSGAGIGEVLGDVYYAVVTSAIGLGVALGLAGQLRTTLPHVPDQALRSGISLPTVVAVAAFVVAGVVLSLSARLGPVGAGGAEATWWLGTPVDRRGLLRPASLRLPIASGLIGGVVLALLDGGLLADHGVGHVLRLGGTAALVCAGLALLAGHLQSRGVPRRATALAGDVVIGVAPVLALVAALAGWRIAALPDVPWWVLAVLAVAVAGAWWWLDTRLDRIRGRNLRESGSVATQAAGALVSMDSRELGRALSDSAARPRRRRVRRMRLVRGPVSAVVVADVTVLLRSPRHLVQLVVSALVPVVVVITPQLAGVVGVILAVLVSGYVGMLATGEGARRAEMAPIVDRLLPMSAKGVRRARLIVPGAAMLLWSAAAFAAVGRWEGEVGPWLLLGVVSAPVWAGAALRAAYRPSPNWEGPLVATPMGALPGGVAAVLSRGPDVAVLGMVPVVLSVALGTVLPQVVVVQAAVSAIALLVGSSTSTKTMMERMTDMQETAEAEKKRAGR</sequence>
<feature type="transmembrane region" description="Helical" evidence="1">
    <location>
        <begin position="295"/>
        <end position="313"/>
    </location>
</feature>
<dbReference type="InterPro" id="IPR046264">
    <property type="entry name" value="DUF6297"/>
</dbReference>
<feature type="transmembrane region" description="Helical" evidence="1">
    <location>
        <begin position="325"/>
        <end position="354"/>
    </location>
</feature>
<feature type="transmembrane region" description="Helical" evidence="1">
    <location>
        <begin position="387"/>
        <end position="406"/>
    </location>
</feature>
<dbReference type="EMBL" id="SZYE01000083">
    <property type="protein sequence ID" value="TKR23439.1"/>
    <property type="molecule type" value="Genomic_DNA"/>
</dbReference>
<keyword evidence="1" id="KW-0472">Membrane</keyword>
<feature type="transmembrane region" description="Helical" evidence="1">
    <location>
        <begin position="412"/>
        <end position="431"/>
    </location>
</feature>
<dbReference type="AlphaFoldDB" id="A0A7Z8JYF9"/>
<reference evidence="2 3" key="1">
    <citation type="submission" date="2019-05" db="EMBL/GenBank/DDBJ databases">
        <title>Genome sequence of Cellulomonas hominis strain CS1.</title>
        <authorList>
            <person name="Belmont J."/>
            <person name="Maclea K.S."/>
        </authorList>
    </citation>
    <scope>NUCLEOTIDE SEQUENCE [LARGE SCALE GENOMIC DNA]</scope>
    <source>
        <strain evidence="2 3">CS1</strain>
    </source>
</reference>
<protein>
    <submittedName>
        <fullName evidence="2">Uncharacterized protein</fullName>
    </submittedName>
</protein>
<name>A0A7Z8JYF9_9CELL</name>
<evidence type="ECO:0000313" key="2">
    <source>
        <dbReference type="EMBL" id="TKR23439.1"/>
    </source>
</evidence>
<feature type="transmembrane region" description="Helical" evidence="1">
    <location>
        <begin position="76"/>
        <end position="96"/>
    </location>
</feature>
<feature type="transmembrane region" description="Helical" evidence="1">
    <location>
        <begin position="221"/>
        <end position="240"/>
    </location>
</feature>
<accession>A0A7Z8JYF9</accession>
<comment type="caution">
    <text evidence="2">The sequence shown here is derived from an EMBL/GenBank/DDBJ whole genome shotgun (WGS) entry which is preliminary data.</text>
</comment>
<evidence type="ECO:0000256" key="1">
    <source>
        <dbReference type="SAM" id="Phobius"/>
    </source>
</evidence>
<evidence type="ECO:0000313" key="3">
    <source>
        <dbReference type="Proteomes" id="UP000308121"/>
    </source>
</evidence>
<organism evidence="2 3">
    <name type="scientific">Cellulomonas hominis</name>
    <dbReference type="NCBI Taxonomy" id="156981"/>
    <lineage>
        <taxon>Bacteria</taxon>
        <taxon>Bacillati</taxon>
        <taxon>Actinomycetota</taxon>
        <taxon>Actinomycetes</taxon>
        <taxon>Micrococcales</taxon>
        <taxon>Cellulomonadaceae</taxon>
        <taxon>Cellulomonas</taxon>
    </lineage>
</organism>
<keyword evidence="1" id="KW-0812">Transmembrane</keyword>
<feature type="transmembrane region" description="Helical" evidence="1">
    <location>
        <begin position="35"/>
        <end position="56"/>
    </location>
</feature>
<feature type="transmembrane region" description="Helical" evidence="1">
    <location>
        <begin position="473"/>
        <end position="502"/>
    </location>
</feature>
<feature type="transmembrane region" description="Helical" evidence="1">
    <location>
        <begin position="443"/>
        <end position="461"/>
    </location>
</feature>
<dbReference type="OrthoDB" id="4922321at2"/>
<gene>
    <name evidence="2" type="ORF">FA014_11230</name>
</gene>
<feature type="transmembrane region" description="Helical" evidence="1">
    <location>
        <begin position="129"/>
        <end position="146"/>
    </location>
</feature>
<dbReference type="Pfam" id="PF19814">
    <property type="entry name" value="DUF6297"/>
    <property type="match status" value="1"/>
</dbReference>